<proteinExistence type="predicted"/>
<organism evidence="1">
    <name type="scientific">Myoviridae sp. ctHMa1</name>
    <dbReference type="NCBI Taxonomy" id="2827671"/>
    <lineage>
        <taxon>Viruses</taxon>
        <taxon>Duplodnaviria</taxon>
        <taxon>Heunggongvirae</taxon>
        <taxon>Uroviricota</taxon>
        <taxon>Caudoviricetes</taxon>
    </lineage>
</organism>
<reference evidence="1" key="1">
    <citation type="journal article" date="2021" name="Proc. Natl. Acad. Sci. U.S.A.">
        <title>A Catalog of Tens of Thousands of Viruses from Human Metagenomes Reveals Hidden Associations with Chronic Diseases.</title>
        <authorList>
            <person name="Tisza M.J."/>
            <person name="Buck C.B."/>
        </authorList>
    </citation>
    <scope>NUCLEOTIDE SEQUENCE</scope>
    <source>
        <strain evidence="1">CtHMa1</strain>
    </source>
</reference>
<protein>
    <submittedName>
        <fullName evidence="1">Uncharacterized protein</fullName>
    </submittedName>
</protein>
<accession>A0A8S5SFW4</accession>
<dbReference type="EMBL" id="BK032590">
    <property type="protein sequence ID" value="DAF49913.1"/>
    <property type="molecule type" value="Genomic_DNA"/>
</dbReference>
<name>A0A8S5SFW4_9CAUD</name>
<sequence>MQEWKKELCREQPETLQELGKGTYIQRRNITPYERKDGNGEADKGYSCEYRILTKEEYFAALEQENSNKNMLTSMAAQADIYEKLIETEKNQLVIMQAIADLYEKENGGV</sequence>
<evidence type="ECO:0000313" key="1">
    <source>
        <dbReference type="EMBL" id="DAF49913.1"/>
    </source>
</evidence>